<gene>
    <name evidence="2" type="ORF">ATY41_12170</name>
</gene>
<name>A0A1E2SJB1_LEIXY</name>
<dbReference type="Gene3D" id="1.10.10.10">
    <property type="entry name" value="Winged helix-like DNA-binding domain superfamily/Winged helix DNA-binding domain"/>
    <property type="match status" value="1"/>
</dbReference>
<sequence length="162" mass="17648">MSGNLSVEQLRVWEQLQDATEILRREVGRGLWSDAQLSDAEFTVLAHLAQSGGGRPTECARSIGWDSSRLAHQLRRLEKRGLVQSVPGDADRRSTRIALTEEGRSMHRCALGPHLRAAKKWFADALTNQQMVALGDALDALLAHAATLTEADASATLPGARQ</sequence>
<feature type="domain" description="HTH marR-type" evidence="1">
    <location>
        <begin position="9"/>
        <end position="143"/>
    </location>
</feature>
<dbReference type="InterPro" id="IPR036390">
    <property type="entry name" value="WH_DNA-bd_sf"/>
</dbReference>
<dbReference type="Proteomes" id="UP000094426">
    <property type="component" value="Unassembled WGS sequence"/>
</dbReference>
<proteinExistence type="predicted"/>
<dbReference type="EMBL" id="LNZG01000031">
    <property type="protein sequence ID" value="ODA89853.1"/>
    <property type="molecule type" value="Genomic_DNA"/>
</dbReference>
<dbReference type="InterPro" id="IPR039422">
    <property type="entry name" value="MarR/SlyA-like"/>
</dbReference>
<evidence type="ECO:0000313" key="3">
    <source>
        <dbReference type="Proteomes" id="UP000094426"/>
    </source>
</evidence>
<organism evidence="2 3">
    <name type="scientific">Leifsonia xyli subsp. xyli</name>
    <dbReference type="NCBI Taxonomy" id="59736"/>
    <lineage>
        <taxon>Bacteria</taxon>
        <taxon>Bacillati</taxon>
        <taxon>Actinomycetota</taxon>
        <taxon>Actinomycetes</taxon>
        <taxon>Micrococcales</taxon>
        <taxon>Microbacteriaceae</taxon>
        <taxon>Leifsonia</taxon>
    </lineage>
</organism>
<dbReference type="SMART" id="SM00347">
    <property type="entry name" value="HTH_MARR"/>
    <property type="match status" value="1"/>
</dbReference>
<dbReference type="PANTHER" id="PTHR33164">
    <property type="entry name" value="TRANSCRIPTIONAL REGULATOR, MARR FAMILY"/>
    <property type="match status" value="1"/>
</dbReference>
<accession>A0A1E2SJB1</accession>
<dbReference type="GO" id="GO:0006950">
    <property type="term" value="P:response to stress"/>
    <property type="evidence" value="ECO:0007669"/>
    <property type="project" value="TreeGrafter"/>
</dbReference>
<dbReference type="GO" id="GO:0003700">
    <property type="term" value="F:DNA-binding transcription factor activity"/>
    <property type="evidence" value="ECO:0007669"/>
    <property type="project" value="InterPro"/>
</dbReference>
<dbReference type="InterPro" id="IPR000835">
    <property type="entry name" value="HTH_MarR-typ"/>
</dbReference>
<dbReference type="AlphaFoldDB" id="A0A1E2SJB1"/>
<dbReference type="SUPFAM" id="SSF46785">
    <property type="entry name" value="Winged helix' DNA-binding domain"/>
    <property type="match status" value="1"/>
</dbReference>
<dbReference type="PRINTS" id="PR00598">
    <property type="entry name" value="HTHMARR"/>
</dbReference>
<reference evidence="2 3" key="1">
    <citation type="submission" date="2015-11" db="EMBL/GenBank/DDBJ databases">
        <authorList>
            <person name="Zhang Y."/>
            <person name="Guo Z."/>
        </authorList>
    </citation>
    <scope>NUCLEOTIDE SEQUENCE [LARGE SCALE GENOMIC DNA]</scope>
    <source>
        <strain evidence="3">gdw1</strain>
    </source>
</reference>
<comment type="caution">
    <text evidence="2">The sequence shown here is derived from an EMBL/GenBank/DDBJ whole genome shotgun (WGS) entry which is preliminary data.</text>
</comment>
<dbReference type="Pfam" id="PF01047">
    <property type="entry name" value="MarR"/>
    <property type="match status" value="1"/>
</dbReference>
<dbReference type="RefSeq" id="WP_011185821.1">
    <property type="nucleotide sequence ID" value="NZ_LNZG01000031.1"/>
</dbReference>
<evidence type="ECO:0000259" key="1">
    <source>
        <dbReference type="PROSITE" id="PS50995"/>
    </source>
</evidence>
<dbReference type="OMA" id="YSECVRE"/>
<dbReference type="InterPro" id="IPR036388">
    <property type="entry name" value="WH-like_DNA-bd_sf"/>
</dbReference>
<dbReference type="PROSITE" id="PS50995">
    <property type="entry name" value="HTH_MARR_2"/>
    <property type="match status" value="1"/>
</dbReference>
<protein>
    <submittedName>
        <fullName evidence="2">MarR family transcriptional regulator</fullName>
    </submittedName>
</protein>
<evidence type="ECO:0000313" key="2">
    <source>
        <dbReference type="EMBL" id="ODA89853.1"/>
    </source>
</evidence>
<dbReference type="PANTHER" id="PTHR33164:SF99">
    <property type="entry name" value="MARR FAMILY REGULATORY PROTEIN"/>
    <property type="match status" value="1"/>
</dbReference>